<feature type="compositionally biased region" description="Basic residues" evidence="1">
    <location>
        <begin position="95"/>
        <end position="104"/>
    </location>
</feature>
<feature type="compositionally biased region" description="Polar residues" evidence="1">
    <location>
        <begin position="129"/>
        <end position="138"/>
    </location>
</feature>
<comment type="caution">
    <text evidence="2">The sequence shown here is derived from an EMBL/GenBank/DDBJ whole genome shotgun (WGS) entry which is preliminary data.</text>
</comment>
<dbReference type="Proteomes" id="UP000324222">
    <property type="component" value="Unassembled WGS sequence"/>
</dbReference>
<dbReference type="AlphaFoldDB" id="A0A5B7FGM1"/>
<reference evidence="2 3" key="1">
    <citation type="submission" date="2019-05" db="EMBL/GenBank/DDBJ databases">
        <title>Another draft genome of Portunus trituberculatus and its Hox gene families provides insights of decapod evolution.</title>
        <authorList>
            <person name="Jeong J.-H."/>
            <person name="Song I."/>
            <person name="Kim S."/>
            <person name="Choi T."/>
            <person name="Kim D."/>
            <person name="Ryu S."/>
            <person name="Kim W."/>
        </authorList>
    </citation>
    <scope>NUCLEOTIDE SEQUENCE [LARGE SCALE GENOMIC DNA]</scope>
    <source>
        <tissue evidence="2">Muscle</tissue>
    </source>
</reference>
<feature type="region of interest" description="Disordered" evidence="1">
    <location>
        <begin position="83"/>
        <end position="138"/>
    </location>
</feature>
<gene>
    <name evidence="2" type="ORF">E2C01_038199</name>
</gene>
<name>A0A5B7FGM1_PORTR</name>
<feature type="compositionally biased region" description="Basic and acidic residues" evidence="1">
    <location>
        <begin position="118"/>
        <end position="128"/>
    </location>
</feature>
<accession>A0A5B7FGM1</accession>
<evidence type="ECO:0000313" key="3">
    <source>
        <dbReference type="Proteomes" id="UP000324222"/>
    </source>
</evidence>
<dbReference type="EMBL" id="VSRR010006328">
    <property type="protein sequence ID" value="MPC44526.1"/>
    <property type="molecule type" value="Genomic_DNA"/>
</dbReference>
<keyword evidence="3" id="KW-1185">Reference proteome</keyword>
<proteinExistence type="predicted"/>
<organism evidence="2 3">
    <name type="scientific">Portunus trituberculatus</name>
    <name type="common">Swimming crab</name>
    <name type="synonym">Neptunus trituberculatus</name>
    <dbReference type="NCBI Taxonomy" id="210409"/>
    <lineage>
        <taxon>Eukaryota</taxon>
        <taxon>Metazoa</taxon>
        <taxon>Ecdysozoa</taxon>
        <taxon>Arthropoda</taxon>
        <taxon>Crustacea</taxon>
        <taxon>Multicrustacea</taxon>
        <taxon>Malacostraca</taxon>
        <taxon>Eumalacostraca</taxon>
        <taxon>Eucarida</taxon>
        <taxon>Decapoda</taxon>
        <taxon>Pleocyemata</taxon>
        <taxon>Brachyura</taxon>
        <taxon>Eubrachyura</taxon>
        <taxon>Portunoidea</taxon>
        <taxon>Portunidae</taxon>
        <taxon>Portuninae</taxon>
        <taxon>Portunus</taxon>
    </lineage>
</organism>
<protein>
    <submittedName>
        <fullName evidence="2">Uncharacterized protein</fullName>
    </submittedName>
</protein>
<evidence type="ECO:0000256" key="1">
    <source>
        <dbReference type="SAM" id="MobiDB-lite"/>
    </source>
</evidence>
<evidence type="ECO:0000313" key="2">
    <source>
        <dbReference type="EMBL" id="MPC44526.1"/>
    </source>
</evidence>
<sequence>MGWSLVDWEIKSCELVDWERLVCEVVDTETKPCEVVDWETVDCELNDWETKSGVVVGWLVGEGGRQWAVRAVLAMREARGRGKIQYTRKPEAPTKRPRPGVRGRRPVEKPSWNLKGRCNGDGDADRTRNATLYTSQED</sequence>